<reference evidence="1 2" key="1">
    <citation type="submission" date="2023-03" db="EMBL/GenBank/DDBJ databases">
        <title>Genome insight into feeding habits of ladybird beetles.</title>
        <authorList>
            <person name="Li H.-S."/>
            <person name="Huang Y.-H."/>
            <person name="Pang H."/>
        </authorList>
    </citation>
    <scope>NUCLEOTIDE SEQUENCE [LARGE SCALE GENOMIC DNA]</scope>
    <source>
        <strain evidence="1">SYSU_2023b</strain>
        <tissue evidence="1">Whole body</tissue>
    </source>
</reference>
<comment type="caution">
    <text evidence="1">The sequence shown here is derived from an EMBL/GenBank/DDBJ whole genome shotgun (WGS) entry which is preliminary data.</text>
</comment>
<name>A0AAW1VEK6_9CUCU</name>
<dbReference type="AlphaFoldDB" id="A0AAW1VEK6"/>
<proteinExistence type="predicted"/>
<keyword evidence="2" id="KW-1185">Reference proteome</keyword>
<evidence type="ECO:0000313" key="2">
    <source>
        <dbReference type="Proteomes" id="UP001431783"/>
    </source>
</evidence>
<organism evidence="1 2">
    <name type="scientific">Henosepilachna vigintioctopunctata</name>
    <dbReference type="NCBI Taxonomy" id="420089"/>
    <lineage>
        <taxon>Eukaryota</taxon>
        <taxon>Metazoa</taxon>
        <taxon>Ecdysozoa</taxon>
        <taxon>Arthropoda</taxon>
        <taxon>Hexapoda</taxon>
        <taxon>Insecta</taxon>
        <taxon>Pterygota</taxon>
        <taxon>Neoptera</taxon>
        <taxon>Endopterygota</taxon>
        <taxon>Coleoptera</taxon>
        <taxon>Polyphaga</taxon>
        <taxon>Cucujiformia</taxon>
        <taxon>Coccinelloidea</taxon>
        <taxon>Coccinellidae</taxon>
        <taxon>Epilachninae</taxon>
        <taxon>Epilachnini</taxon>
        <taxon>Henosepilachna</taxon>
    </lineage>
</organism>
<dbReference type="Proteomes" id="UP001431783">
    <property type="component" value="Unassembled WGS sequence"/>
</dbReference>
<evidence type="ECO:0000313" key="1">
    <source>
        <dbReference type="EMBL" id="KAK9891759.1"/>
    </source>
</evidence>
<accession>A0AAW1VEK6</accession>
<dbReference type="EMBL" id="JARQZJ010000130">
    <property type="protein sequence ID" value="KAK9891759.1"/>
    <property type="molecule type" value="Genomic_DNA"/>
</dbReference>
<sequence>MDVELIFIGFSFRKLLSPETRRRLTENLSGNSLNEITFLTKLIKGVLDTKLEKAATRKINKKTSQLELKSQFGKFAILSTRAYMRSAEIRAKLVEKSRKVIKINKLHIVRDDITSEKGEIGSSRRGKNVKP</sequence>
<protein>
    <submittedName>
        <fullName evidence="1">Uncharacterized protein</fullName>
    </submittedName>
</protein>
<gene>
    <name evidence="1" type="ORF">WA026_016557</name>
</gene>